<dbReference type="InterPro" id="IPR029442">
    <property type="entry name" value="GyrI-like"/>
</dbReference>
<reference evidence="3" key="1">
    <citation type="submission" date="2016-11" db="EMBL/GenBank/DDBJ databases">
        <authorList>
            <person name="Varghese N."/>
            <person name="Submissions S."/>
        </authorList>
    </citation>
    <scope>NUCLEOTIDE SEQUENCE [LARGE SCALE GENOMIC DNA]</scope>
    <source>
        <strain evidence="3">CGMCC 1.6496</strain>
    </source>
</reference>
<evidence type="ECO:0000313" key="3">
    <source>
        <dbReference type="Proteomes" id="UP000184079"/>
    </source>
</evidence>
<dbReference type="PANTHER" id="PTHR40055">
    <property type="entry name" value="TRANSCRIPTIONAL REGULATOR YGIV-RELATED"/>
    <property type="match status" value="1"/>
</dbReference>
<feature type="domain" description="AraC effector-binding" evidence="1">
    <location>
        <begin position="1"/>
        <end position="150"/>
    </location>
</feature>
<dbReference type="EMBL" id="FQXD01000010">
    <property type="protein sequence ID" value="SHH64128.1"/>
    <property type="molecule type" value="Genomic_DNA"/>
</dbReference>
<dbReference type="Proteomes" id="UP000184079">
    <property type="component" value="Unassembled WGS sequence"/>
</dbReference>
<name>A0A1M5UMN3_9BACI</name>
<proteinExistence type="predicted"/>
<dbReference type="InterPro" id="IPR010499">
    <property type="entry name" value="AraC_E-bd"/>
</dbReference>
<dbReference type="RefSeq" id="WP_073009582.1">
    <property type="nucleotide sequence ID" value="NZ_FQXD01000010.1"/>
</dbReference>
<protein>
    <submittedName>
        <fullName evidence="2">DNA gyrase inhibitor GyrI</fullName>
    </submittedName>
</protein>
<dbReference type="AlphaFoldDB" id="A0A1M5UMN3"/>
<evidence type="ECO:0000259" key="1">
    <source>
        <dbReference type="SMART" id="SM00871"/>
    </source>
</evidence>
<dbReference type="Pfam" id="PF06445">
    <property type="entry name" value="GyrI-like"/>
    <property type="match status" value="1"/>
</dbReference>
<keyword evidence="3" id="KW-1185">Reference proteome</keyword>
<dbReference type="SUPFAM" id="SSF55136">
    <property type="entry name" value="Probable bacterial effector-binding domain"/>
    <property type="match status" value="1"/>
</dbReference>
<gene>
    <name evidence="2" type="ORF">SAMN05421807_11040</name>
</gene>
<organism evidence="2 3">
    <name type="scientific">Virgibacillus chiguensis</name>
    <dbReference type="NCBI Taxonomy" id="411959"/>
    <lineage>
        <taxon>Bacteria</taxon>
        <taxon>Bacillati</taxon>
        <taxon>Bacillota</taxon>
        <taxon>Bacilli</taxon>
        <taxon>Bacillales</taxon>
        <taxon>Bacillaceae</taxon>
        <taxon>Virgibacillus</taxon>
    </lineage>
</organism>
<dbReference type="InterPro" id="IPR050908">
    <property type="entry name" value="SmbC-like"/>
</dbReference>
<dbReference type="PANTHER" id="PTHR40055:SF1">
    <property type="entry name" value="TRANSCRIPTIONAL REGULATOR YGIV-RELATED"/>
    <property type="match status" value="1"/>
</dbReference>
<dbReference type="OrthoDB" id="5337216at2"/>
<dbReference type="Gene3D" id="3.20.80.10">
    <property type="entry name" value="Regulatory factor, effector binding domain"/>
    <property type="match status" value="1"/>
</dbReference>
<evidence type="ECO:0000313" key="2">
    <source>
        <dbReference type="EMBL" id="SHH64128.1"/>
    </source>
</evidence>
<sequence length="150" mass="17525">MESKIEIIPKQRIAFMRRTGPYGRENRQVMERLKKWATEKSLLPSATIFAIPQDNPKKTSPKNCRFDVGITLSEEYPLQEDRAIREGWISRGKYVVYNINHTAKDIAKAYKAIFPDLNKHGYQITNKPIMERYTGDMYNHPYCDICVPVK</sequence>
<dbReference type="SMART" id="SM00871">
    <property type="entry name" value="AraC_E_bind"/>
    <property type="match status" value="1"/>
</dbReference>
<dbReference type="InterPro" id="IPR011256">
    <property type="entry name" value="Reg_factor_effector_dom_sf"/>
</dbReference>
<accession>A0A1M5UMN3</accession>